<dbReference type="InterPro" id="IPR027785">
    <property type="entry name" value="UvrD-like_helicase_C"/>
</dbReference>
<dbReference type="RefSeq" id="WP_012606757.1">
    <property type="nucleotide sequence ID" value="NC_011761.1"/>
</dbReference>
<dbReference type="STRING" id="243159.AFE_1047"/>
<protein>
    <recommendedName>
        <fullName evidence="3">ATP-dependent RecD2 DNA helicase</fullName>
        <ecNumber evidence="3">5.6.2.3</ecNumber>
    </recommendedName>
    <alternativeName>
        <fullName evidence="3">DNA 5'-3' helicase subunit RecD2</fullName>
    </alternativeName>
</protein>
<dbReference type="Gene3D" id="2.30.30.940">
    <property type="match status" value="1"/>
</dbReference>
<dbReference type="InterPro" id="IPR010994">
    <property type="entry name" value="RuvA_2-like"/>
</dbReference>
<comment type="similarity">
    <text evidence="3">Belongs to the RecD family. RecD2 subfamily.</text>
</comment>
<dbReference type="Gene3D" id="3.40.50.300">
    <property type="entry name" value="P-loop containing nucleotide triphosphate hydrolases"/>
    <property type="match status" value="2"/>
</dbReference>
<dbReference type="GO" id="GO:0009338">
    <property type="term" value="C:exodeoxyribonuclease V complex"/>
    <property type="evidence" value="ECO:0007669"/>
    <property type="project" value="TreeGrafter"/>
</dbReference>
<dbReference type="InterPro" id="IPR029493">
    <property type="entry name" value="RecD2-like_HHH"/>
</dbReference>
<dbReference type="Gene3D" id="1.10.10.2220">
    <property type="match status" value="1"/>
</dbReference>
<dbReference type="HAMAP" id="MF_01488">
    <property type="entry name" value="RecD2"/>
    <property type="match status" value="1"/>
</dbReference>
<dbReference type="Pfam" id="PF13245">
    <property type="entry name" value="AAA_19"/>
    <property type="match status" value="1"/>
</dbReference>
<keyword evidence="6" id="KW-1185">Reference proteome</keyword>
<comment type="function">
    <text evidence="3">DNA-dependent ATPase and ATP-dependent 5'-3' DNA helicase. Has no activity on blunt DNA or DNA with 3'-overhangs, requires at least 10 bases of 5'-ssDNA for helicase activity.</text>
</comment>
<dbReference type="GO" id="GO:0003677">
    <property type="term" value="F:DNA binding"/>
    <property type="evidence" value="ECO:0007669"/>
    <property type="project" value="UniProtKB-UniRule"/>
</dbReference>
<dbReference type="PANTHER" id="PTHR43788:SF6">
    <property type="entry name" value="DNA HELICASE B"/>
    <property type="match status" value="1"/>
</dbReference>
<keyword evidence="2 3" id="KW-0067">ATP-binding</keyword>
<gene>
    <name evidence="3" type="primary">recD2</name>
    <name evidence="5" type="ordered locus">AFE_1047</name>
</gene>
<dbReference type="InterPro" id="IPR041451">
    <property type="entry name" value="RecD2_SH13"/>
</dbReference>
<evidence type="ECO:0000256" key="2">
    <source>
        <dbReference type="ARBA" id="ARBA00022840"/>
    </source>
</evidence>
<keyword evidence="3" id="KW-0413">Isomerase</keyword>
<evidence type="ECO:0000259" key="4">
    <source>
        <dbReference type="SMART" id="SM00382"/>
    </source>
</evidence>
<feature type="domain" description="AAA+ ATPase" evidence="4">
    <location>
        <begin position="334"/>
        <end position="474"/>
    </location>
</feature>
<dbReference type="GO" id="GO:0005524">
    <property type="term" value="F:ATP binding"/>
    <property type="evidence" value="ECO:0007669"/>
    <property type="project" value="UniProtKB-UniRule"/>
</dbReference>
<dbReference type="KEGG" id="afr:AFE_1047"/>
<evidence type="ECO:0000256" key="1">
    <source>
        <dbReference type="ARBA" id="ARBA00022741"/>
    </source>
</evidence>
<dbReference type="eggNOG" id="COG0507">
    <property type="taxonomic scope" value="Bacteria"/>
</dbReference>
<dbReference type="EMBL" id="CP001219">
    <property type="protein sequence ID" value="ACK80668.1"/>
    <property type="molecule type" value="Genomic_DNA"/>
</dbReference>
<dbReference type="InterPro" id="IPR027417">
    <property type="entry name" value="P-loop_NTPase"/>
</dbReference>
<keyword evidence="3" id="KW-0378">Hydrolase</keyword>
<accession>B7J7Z5</accession>
<dbReference type="Proteomes" id="UP000001362">
    <property type="component" value="Chromosome"/>
</dbReference>
<dbReference type="SMART" id="SM00382">
    <property type="entry name" value="AAA"/>
    <property type="match status" value="1"/>
</dbReference>
<sequence length="711" mass="77859">MPEMQTLIGQVTRLIFSGKADSFRIFEVQIKGANKREIVTGEWQRARVGANIEAAGTWEKRKGKDEIQFKARSILEIVPTSADSILSWLEGGAVKGIGKVSAKKLVACFGAGLLEILDQHPERIVEAGIGKKQREKIIEGWKIASATRIIMQFLREVGIGPERSNAVWRQFKDHPAIAGQPAVLVARLRNNPYRLIRVRGIGFSLADQAAGKLGIRADADYRVDAGIEHTLQTRTEDGHVWTPEPTLLGLCKELLGVSQEKIVARIQVMQEAQQIATELGAPNRFASVRLSRMEISLAAKIRSLSGPAPKKTMRFPAGFVPDPTQIEALNQISDRKLAILAGGPGMGKTTLLKTCAQSAVASGMRVALCAPTGRAAKRMNEATGMEAKTIHRLLEMKRGGLAERNRDNPIEADWIIVDEVSMLDMELAWKLFDAIPARARVLLVGDPDQLPSVGPGQVLADLIACGKVTVARLSKIFRQQAGSGIPVMATQVIQGVVPNLDPDSSDCPFVDAECIGEESEEATAVVVRRIVQESEKLGSRMQALAPMRNGPLGTLKLNQALREAFNPDAGQPHRGRFRLGDWVIQTRNNYDLDVYNGDLGTVVAIEEGDEQAVVVDFEDRVVRYEDNEDLRDLDHAYCLTIHKSQGGQFPGVAMVATTAHFVMLKRNLLYTGMTRAEKHLLLISTKRALQIACKKSGIEKRDTLLAQRIGG</sequence>
<keyword evidence="1 3" id="KW-0547">Nucleotide-binding</keyword>
<proteinExistence type="inferred from homology"/>
<dbReference type="GeneID" id="65280347"/>
<dbReference type="GO" id="GO:0006310">
    <property type="term" value="P:DNA recombination"/>
    <property type="evidence" value="ECO:0007669"/>
    <property type="project" value="InterPro"/>
</dbReference>
<name>B7J7Z5_ACIF2</name>
<keyword evidence="3 5" id="KW-0347">Helicase</keyword>
<dbReference type="Pfam" id="PF18335">
    <property type="entry name" value="SH3_13"/>
    <property type="match status" value="1"/>
</dbReference>
<evidence type="ECO:0000313" key="6">
    <source>
        <dbReference type="Proteomes" id="UP000001362"/>
    </source>
</evidence>
<dbReference type="GO" id="GO:0016887">
    <property type="term" value="F:ATP hydrolysis activity"/>
    <property type="evidence" value="ECO:0007669"/>
    <property type="project" value="RHEA"/>
</dbReference>
<reference evidence="5 6" key="1">
    <citation type="journal article" date="2008" name="BMC Genomics">
        <title>Acidithiobacillus ferrooxidans metabolism: from genome sequence to industrial applications.</title>
        <authorList>
            <person name="Valdes J."/>
            <person name="Pedroso I."/>
            <person name="Quatrini R."/>
            <person name="Dodson R.J."/>
            <person name="Tettelin H."/>
            <person name="Blake R.II."/>
            <person name="Eisen J.A."/>
            <person name="Holmes D.S."/>
        </authorList>
    </citation>
    <scope>NUCLEOTIDE SEQUENCE [LARGE SCALE GENOMIC DNA]</scope>
    <source>
        <strain evidence="6">ATCC 23270 / DSM 14882 / CIP 104768 / NCIMB 8455</strain>
    </source>
</reference>
<dbReference type="InterPro" id="IPR006345">
    <property type="entry name" value="RecD2"/>
</dbReference>
<dbReference type="NCBIfam" id="TIGR01448">
    <property type="entry name" value="recD_rel"/>
    <property type="match status" value="1"/>
</dbReference>
<dbReference type="EC" id="5.6.2.3" evidence="3"/>
<keyword evidence="3" id="KW-0238">DNA-binding</keyword>
<dbReference type="PANTHER" id="PTHR43788">
    <property type="entry name" value="DNA2/NAM7 HELICASE FAMILY MEMBER"/>
    <property type="match status" value="1"/>
</dbReference>
<evidence type="ECO:0000313" key="5">
    <source>
        <dbReference type="EMBL" id="ACK80668.1"/>
    </source>
</evidence>
<dbReference type="AlphaFoldDB" id="B7J7Z5"/>
<dbReference type="GO" id="GO:0017116">
    <property type="term" value="F:single-stranded DNA helicase activity"/>
    <property type="evidence" value="ECO:0007669"/>
    <property type="project" value="TreeGrafter"/>
</dbReference>
<dbReference type="GO" id="GO:0043139">
    <property type="term" value="F:5'-3' DNA helicase activity"/>
    <property type="evidence" value="ECO:0007669"/>
    <property type="project" value="UniProtKB-UniRule"/>
</dbReference>
<feature type="binding site" evidence="3">
    <location>
        <begin position="345"/>
        <end position="349"/>
    </location>
    <ligand>
        <name>ATP</name>
        <dbReference type="ChEBI" id="CHEBI:30616"/>
    </ligand>
</feature>
<dbReference type="CDD" id="cd17933">
    <property type="entry name" value="DEXSc_RecD-like"/>
    <property type="match status" value="1"/>
</dbReference>
<evidence type="ECO:0000256" key="3">
    <source>
        <dbReference type="HAMAP-Rule" id="MF_01488"/>
    </source>
</evidence>
<dbReference type="CDD" id="cd18809">
    <property type="entry name" value="SF1_C_RecD"/>
    <property type="match status" value="1"/>
</dbReference>
<dbReference type="InterPro" id="IPR050534">
    <property type="entry name" value="Coronavir_polyprotein_1ab"/>
</dbReference>
<dbReference type="PaxDb" id="243159-AFE_1047"/>
<dbReference type="SUPFAM" id="SSF47781">
    <property type="entry name" value="RuvA domain 2-like"/>
    <property type="match status" value="1"/>
</dbReference>
<comment type="catalytic activity">
    <reaction evidence="3">
        <text>ATP + H2O = ADP + phosphate + H(+)</text>
        <dbReference type="Rhea" id="RHEA:13065"/>
        <dbReference type="ChEBI" id="CHEBI:15377"/>
        <dbReference type="ChEBI" id="CHEBI:15378"/>
        <dbReference type="ChEBI" id="CHEBI:30616"/>
        <dbReference type="ChEBI" id="CHEBI:43474"/>
        <dbReference type="ChEBI" id="CHEBI:456216"/>
        <dbReference type="EC" id="5.6.2.3"/>
    </reaction>
</comment>
<dbReference type="SUPFAM" id="SSF52540">
    <property type="entry name" value="P-loop containing nucleoside triphosphate hydrolases"/>
    <property type="match status" value="2"/>
</dbReference>
<dbReference type="Pfam" id="PF13538">
    <property type="entry name" value="UvrD_C_2"/>
    <property type="match status" value="1"/>
</dbReference>
<dbReference type="Pfam" id="PF14490">
    <property type="entry name" value="HHH_RecD2"/>
    <property type="match status" value="1"/>
</dbReference>
<dbReference type="HOGENOM" id="CLU_007524_0_4_6"/>
<dbReference type="InterPro" id="IPR003593">
    <property type="entry name" value="AAA+_ATPase"/>
</dbReference>
<organism evidence="5 6">
    <name type="scientific">Acidithiobacillus ferrooxidans (strain ATCC 23270 / DSM 14882 / CIP 104768 / NCIMB 8455)</name>
    <name type="common">Ferrobacillus ferrooxidans (strain ATCC 23270)</name>
    <dbReference type="NCBI Taxonomy" id="243159"/>
    <lineage>
        <taxon>Bacteria</taxon>
        <taxon>Pseudomonadati</taxon>
        <taxon>Pseudomonadota</taxon>
        <taxon>Acidithiobacillia</taxon>
        <taxon>Acidithiobacillales</taxon>
        <taxon>Acidithiobacillaceae</taxon>
        <taxon>Acidithiobacillus</taxon>
    </lineage>
</organism>